<reference evidence="2 3" key="1">
    <citation type="submission" date="2015-05" db="EMBL/GenBank/DDBJ databases">
        <authorList>
            <person name="Wang D.B."/>
            <person name="Wang M."/>
        </authorList>
    </citation>
    <scope>NUCLEOTIDE SEQUENCE [LARGE SCALE GENOMIC DNA]</scope>
    <source>
        <strain evidence="2">VL1</strain>
    </source>
</reference>
<accession>A0A0G4N0A1</accession>
<dbReference type="Proteomes" id="UP000044602">
    <property type="component" value="Unassembled WGS sequence"/>
</dbReference>
<feature type="region of interest" description="Disordered" evidence="1">
    <location>
        <begin position="1"/>
        <end position="28"/>
    </location>
</feature>
<feature type="non-terminal residue" evidence="2">
    <location>
        <position position="1"/>
    </location>
</feature>
<gene>
    <name evidence="2" type="ORF">BN1708_020649</name>
</gene>
<dbReference type="AlphaFoldDB" id="A0A0G4N0A1"/>
<organism evidence="2 3">
    <name type="scientific">Verticillium longisporum</name>
    <name type="common">Verticillium dahliae var. longisporum</name>
    <dbReference type="NCBI Taxonomy" id="100787"/>
    <lineage>
        <taxon>Eukaryota</taxon>
        <taxon>Fungi</taxon>
        <taxon>Dikarya</taxon>
        <taxon>Ascomycota</taxon>
        <taxon>Pezizomycotina</taxon>
        <taxon>Sordariomycetes</taxon>
        <taxon>Hypocreomycetidae</taxon>
        <taxon>Glomerellales</taxon>
        <taxon>Plectosphaerellaceae</taxon>
        <taxon>Verticillium</taxon>
    </lineage>
</organism>
<sequence length="72" mass="7886">PPFIDDNAAQRVKTDPSQSNIATSNQADTDNQFLYDSSNWAYQDTPSYDSFNFAAASSAADSVPLFQTASWD</sequence>
<proteinExistence type="predicted"/>
<evidence type="ECO:0000313" key="2">
    <source>
        <dbReference type="EMBL" id="CRK39862.1"/>
    </source>
</evidence>
<evidence type="ECO:0000256" key="1">
    <source>
        <dbReference type="SAM" id="MobiDB-lite"/>
    </source>
</evidence>
<keyword evidence="3" id="KW-1185">Reference proteome</keyword>
<feature type="non-terminal residue" evidence="2">
    <location>
        <position position="72"/>
    </location>
</feature>
<dbReference type="EMBL" id="CVQH01025976">
    <property type="protein sequence ID" value="CRK39862.1"/>
    <property type="molecule type" value="Genomic_DNA"/>
</dbReference>
<name>A0A0G4N0A1_VERLO</name>
<evidence type="ECO:0000313" key="3">
    <source>
        <dbReference type="Proteomes" id="UP000044602"/>
    </source>
</evidence>
<dbReference type="STRING" id="100787.A0A0G4N0A1"/>
<protein>
    <submittedName>
        <fullName evidence="2">Uncharacterized protein</fullName>
    </submittedName>
</protein>
<feature type="compositionally biased region" description="Polar residues" evidence="1">
    <location>
        <begin position="15"/>
        <end position="28"/>
    </location>
</feature>